<dbReference type="KEGG" id="gso:PH603_10480"/>
<feature type="domain" description="TonB-dependent receptor plug" evidence="15">
    <location>
        <begin position="62"/>
        <end position="171"/>
    </location>
</feature>
<evidence type="ECO:0000256" key="13">
    <source>
        <dbReference type="SAM" id="SignalP"/>
    </source>
</evidence>
<keyword evidence="16" id="KW-0675">Receptor</keyword>
<evidence type="ECO:0000313" key="17">
    <source>
        <dbReference type="Proteomes" id="UP001217500"/>
    </source>
</evidence>
<evidence type="ECO:0000256" key="3">
    <source>
        <dbReference type="ARBA" id="ARBA00022452"/>
    </source>
</evidence>
<protein>
    <submittedName>
        <fullName evidence="16">TonB-dependent receptor</fullName>
    </submittedName>
</protein>
<evidence type="ECO:0000259" key="15">
    <source>
        <dbReference type="Pfam" id="PF07715"/>
    </source>
</evidence>
<dbReference type="PANTHER" id="PTHR32552">
    <property type="entry name" value="FERRICHROME IRON RECEPTOR-RELATED"/>
    <property type="match status" value="1"/>
</dbReference>
<evidence type="ECO:0000256" key="9">
    <source>
        <dbReference type="ARBA" id="ARBA00023136"/>
    </source>
</evidence>
<keyword evidence="4" id="KW-0410">Iron transport</keyword>
<keyword evidence="5 11" id="KW-0812">Transmembrane</keyword>
<dbReference type="PROSITE" id="PS52016">
    <property type="entry name" value="TONB_DEPENDENT_REC_3"/>
    <property type="match status" value="1"/>
</dbReference>
<evidence type="ECO:0000256" key="4">
    <source>
        <dbReference type="ARBA" id="ARBA00022496"/>
    </source>
</evidence>
<dbReference type="GO" id="GO:0006826">
    <property type="term" value="P:iron ion transport"/>
    <property type="evidence" value="ECO:0007669"/>
    <property type="project" value="UniProtKB-KW"/>
</dbReference>
<dbReference type="EMBL" id="CP116805">
    <property type="protein sequence ID" value="WCL52964.1"/>
    <property type="molecule type" value="Genomic_DNA"/>
</dbReference>
<dbReference type="InterPro" id="IPR012910">
    <property type="entry name" value="Plug_dom"/>
</dbReference>
<comment type="similarity">
    <text evidence="11 12">Belongs to the TonB-dependent receptor family.</text>
</comment>
<evidence type="ECO:0000256" key="1">
    <source>
        <dbReference type="ARBA" id="ARBA00004571"/>
    </source>
</evidence>
<dbReference type="Pfam" id="PF07715">
    <property type="entry name" value="Plug"/>
    <property type="match status" value="1"/>
</dbReference>
<dbReference type="SUPFAM" id="SSF56935">
    <property type="entry name" value="Porins"/>
    <property type="match status" value="1"/>
</dbReference>
<keyword evidence="7" id="KW-0406">Ion transport</keyword>
<keyword evidence="13" id="KW-0732">Signal</keyword>
<keyword evidence="17" id="KW-1185">Reference proteome</keyword>
<evidence type="ECO:0000259" key="14">
    <source>
        <dbReference type="Pfam" id="PF00593"/>
    </source>
</evidence>
<evidence type="ECO:0000256" key="11">
    <source>
        <dbReference type="PROSITE-ProRule" id="PRU01360"/>
    </source>
</evidence>
<sequence>MITDLGAQRSGFARNATRSLLLATTVLAAGSPALAQSAGAESNELVLEEIVVTSQKRSENMQDVALAIQAFGNEKLEQLQVTDFYDYAKMLPNLSYATAGPGFSQVYMRGVASGGDGNHSGSLPSVGIYLDEQPITTIQGALDVHVYDIERVEALSGPQGTLYGASSQAGTVRIITNKPDVNEFSAAYDLEVNQVEHGGMGYVGEGYVNKPLSDKAAIRLVGWVKEDAGYIDNVHNVRQYVGRTQFADDNAEYAEDNYNNVSTYGGRLGLRIDLDENWTLTPQLMGQYQKSNGSFAVDPAFGDLKVAHYHPEFQKDKWVQAALTLEGKVGNWDLTYSGSYLRRAIDGESDYADYAYFYDAYYASAYGGGTYFYDNAGDYVNPSQFFRSRDRFSKISQELRLASPAENDVRFVGGFFYQRQSHNIQQRYMIWDIADAITVPNWDNTIWLTKQSRVDRDYAIFGELTWDITEKFSVTGGLRVFKYDNTLVGFFGYSDGWSSRTGVAACAGGIDGPAVVENSPCTNLYDDKIYAETGDVVPRSAKKTGNTYKINMNYHVTDDIMVYGTISRGFRPGGHNRRGTLPPYIPDFLTNYELGWKTTLFDGRVRFNGAIYQQDWTDVQYSLLGANGLTEITNAAQARIKGFEMDATVAVTDGLTVTGSIAHNNARLTENFCGFTDDNGNPVTECASPEAPIGTVLPVTPKFKAAMTARYEWTFGDYNAYGQMVMSHQDRRNSDLRLLERSILGRLPASTEADFSFGVGKDGWTIEAYIHNAFDERTENGRYAACGETICGSGFPDVGAQGIIYNVPTQPRTFGIKFGQEF</sequence>
<gene>
    <name evidence="16" type="ORF">PH603_10480</name>
</gene>
<feature type="signal peptide" evidence="13">
    <location>
        <begin position="1"/>
        <end position="35"/>
    </location>
</feature>
<dbReference type="RefSeq" id="WP_289502476.1">
    <property type="nucleotide sequence ID" value="NZ_CP116805.1"/>
</dbReference>
<proteinExistence type="inferred from homology"/>
<keyword evidence="9 11" id="KW-0472">Membrane</keyword>
<reference evidence="16" key="1">
    <citation type="submission" date="2023-01" db="EMBL/GenBank/DDBJ databases">
        <title>The genome sequence of Kordiimonadaceae bacterium 6D33.</title>
        <authorList>
            <person name="Liu Y."/>
        </authorList>
    </citation>
    <scope>NUCLEOTIDE SEQUENCE</scope>
    <source>
        <strain evidence="16">6D33</strain>
    </source>
</reference>
<evidence type="ECO:0000256" key="7">
    <source>
        <dbReference type="ARBA" id="ARBA00023065"/>
    </source>
</evidence>
<accession>A0AAF0BJC6</accession>
<evidence type="ECO:0000256" key="5">
    <source>
        <dbReference type="ARBA" id="ARBA00022692"/>
    </source>
</evidence>
<dbReference type="Gene3D" id="2.40.170.20">
    <property type="entry name" value="TonB-dependent receptor, beta-barrel domain"/>
    <property type="match status" value="1"/>
</dbReference>
<evidence type="ECO:0000256" key="6">
    <source>
        <dbReference type="ARBA" id="ARBA00023004"/>
    </source>
</evidence>
<dbReference type="GO" id="GO:0009279">
    <property type="term" value="C:cell outer membrane"/>
    <property type="evidence" value="ECO:0007669"/>
    <property type="project" value="UniProtKB-SubCell"/>
</dbReference>
<keyword evidence="10 11" id="KW-0998">Cell outer membrane</keyword>
<feature type="chain" id="PRO_5042289008" evidence="13">
    <location>
        <begin position="36"/>
        <end position="822"/>
    </location>
</feature>
<dbReference type="InterPro" id="IPR036942">
    <property type="entry name" value="Beta-barrel_TonB_sf"/>
</dbReference>
<keyword evidence="2 11" id="KW-0813">Transport</keyword>
<evidence type="ECO:0000256" key="10">
    <source>
        <dbReference type="ARBA" id="ARBA00023237"/>
    </source>
</evidence>
<comment type="subcellular location">
    <subcellularLocation>
        <location evidence="1 11">Cell outer membrane</location>
        <topology evidence="1 11">Multi-pass membrane protein</topology>
    </subcellularLocation>
</comment>
<evidence type="ECO:0000256" key="12">
    <source>
        <dbReference type="RuleBase" id="RU003357"/>
    </source>
</evidence>
<dbReference type="AlphaFoldDB" id="A0AAF0BJC6"/>
<keyword evidence="3 11" id="KW-1134">Transmembrane beta strand</keyword>
<dbReference type="InterPro" id="IPR039426">
    <property type="entry name" value="TonB-dep_rcpt-like"/>
</dbReference>
<keyword evidence="8 12" id="KW-0798">TonB box</keyword>
<name>A0AAF0BJC6_9PROT</name>
<feature type="domain" description="TonB-dependent receptor-like beta-barrel" evidence="14">
    <location>
        <begin position="328"/>
        <end position="772"/>
    </location>
</feature>
<evidence type="ECO:0000256" key="8">
    <source>
        <dbReference type="ARBA" id="ARBA00023077"/>
    </source>
</evidence>
<keyword evidence="6" id="KW-0408">Iron</keyword>
<dbReference type="InterPro" id="IPR000531">
    <property type="entry name" value="Beta-barrel_TonB"/>
</dbReference>
<organism evidence="16 17">
    <name type="scientific">Gimibacter soli</name>
    <dbReference type="NCBI Taxonomy" id="3024400"/>
    <lineage>
        <taxon>Bacteria</taxon>
        <taxon>Pseudomonadati</taxon>
        <taxon>Pseudomonadota</taxon>
        <taxon>Alphaproteobacteria</taxon>
        <taxon>Kordiimonadales</taxon>
        <taxon>Temperatibacteraceae</taxon>
        <taxon>Gimibacter</taxon>
    </lineage>
</organism>
<evidence type="ECO:0000313" key="16">
    <source>
        <dbReference type="EMBL" id="WCL52964.1"/>
    </source>
</evidence>
<dbReference type="Proteomes" id="UP001217500">
    <property type="component" value="Chromosome"/>
</dbReference>
<dbReference type="Pfam" id="PF00593">
    <property type="entry name" value="TonB_dep_Rec_b-barrel"/>
    <property type="match status" value="1"/>
</dbReference>
<evidence type="ECO:0000256" key="2">
    <source>
        <dbReference type="ARBA" id="ARBA00022448"/>
    </source>
</evidence>
<dbReference type="PANTHER" id="PTHR32552:SF81">
    <property type="entry name" value="TONB-DEPENDENT OUTER MEMBRANE RECEPTOR"/>
    <property type="match status" value="1"/>
</dbReference>